<name>A0A6J6BMX5_9ZZZZ</name>
<evidence type="ECO:0000256" key="3">
    <source>
        <dbReference type="ARBA" id="ARBA00022741"/>
    </source>
</evidence>
<dbReference type="GO" id="GO:0016740">
    <property type="term" value="F:transferase activity"/>
    <property type="evidence" value="ECO:0007669"/>
    <property type="project" value="UniProtKB-KW"/>
</dbReference>
<dbReference type="EMBL" id="CAFBNZ010000153">
    <property type="protein sequence ID" value="CAB4974150.1"/>
    <property type="molecule type" value="Genomic_DNA"/>
</dbReference>
<reference evidence="6" key="1">
    <citation type="submission" date="2020-05" db="EMBL/GenBank/DDBJ databases">
        <authorList>
            <person name="Chiriac C."/>
            <person name="Salcher M."/>
            <person name="Ghai R."/>
            <person name="Kavagutti S V."/>
        </authorList>
    </citation>
    <scope>NUCLEOTIDE SEQUENCE</scope>
</reference>
<keyword evidence="2" id="KW-0808">Transferase</keyword>
<feature type="domain" description="ABC1 atypical kinase-like" evidence="5">
    <location>
        <begin position="122"/>
        <end position="361"/>
    </location>
</feature>
<evidence type="ECO:0000313" key="7">
    <source>
        <dbReference type="EMBL" id="CAB4974150.1"/>
    </source>
</evidence>
<comment type="similarity">
    <text evidence="1">Belongs to the protein kinase superfamily. ADCK protein kinase family.</text>
</comment>
<keyword evidence="4" id="KW-0067">ATP-binding</keyword>
<keyword evidence="3" id="KW-0547">Nucleotide-binding</keyword>
<proteinExistence type="inferred from homology"/>
<dbReference type="AlphaFoldDB" id="A0A6J6BMX5"/>
<dbReference type="Pfam" id="PF03109">
    <property type="entry name" value="ABC1"/>
    <property type="match status" value="1"/>
</dbReference>
<dbReference type="InterPro" id="IPR011009">
    <property type="entry name" value="Kinase-like_dom_sf"/>
</dbReference>
<evidence type="ECO:0000259" key="5">
    <source>
        <dbReference type="Pfam" id="PF03109"/>
    </source>
</evidence>
<accession>A0A6J6BMX5</accession>
<protein>
    <submittedName>
        <fullName evidence="6">Unannotated protein</fullName>
    </submittedName>
</protein>
<organism evidence="6">
    <name type="scientific">freshwater metagenome</name>
    <dbReference type="NCBI Taxonomy" id="449393"/>
    <lineage>
        <taxon>unclassified sequences</taxon>
        <taxon>metagenomes</taxon>
        <taxon>ecological metagenomes</taxon>
    </lineage>
</organism>
<evidence type="ECO:0000256" key="2">
    <source>
        <dbReference type="ARBA" id="ARBA00022679"/>
    </source>
</evidence>
<dbReference type="EMBL" id="CAEZSL010000052">
    <property type="protein sequence ID" value="CAB4540336.1"/>
    <property type="molecule type" value="Genomic_DNA"/>
</dbReference>
<evidence type="ECO:0000313" key="6">
    <source>
        <dbReference type="EMBL" id="CAB4540336.1"/>
    </source>
</evidence>
<dbReference type="CDD" id="cd13970">
    <property type="entry name" value="ABC1_ADCK3"/>
    <property type="match status" value="1"/>
</dbReference>
<dbReference type="PANTHER" id="PTHR43851:SF3">
    <property type="entry name" value="COENZYME Q8"/>
    <property type="match status" value="1"/>
</dbReference>
<evidence type="ECO:0000256" key="1">
    <source>
        <dbReference type="ARBA" id="ARBA00009670"/>
    </source>
</evidence>
<gene>
    <name evidence="6" type="ORF">UFOPK1421_00610</name>
    <name evidence="7" type="ORF">UFOPK3889_00805</name>
</gene>
<sequence>MKHPLRNVILLVSGSALVVALRSRQGKNKLSSAIKRGSMLTRNTELVRLGVKVGATYASASARKVFSSAERRVEIDHQTELKTAAQVSERLGNMKGALMKLGQMASYLDDGLPAPMRAALSQLQASAPPMSSDLAAQVIERELGGDPHKIFIEWDPIPIASASIGQVHRAVVLDPKTGKERAVAVKVQYPGVDKAIDADLKNADLLGALLQQGFSGLDPSDMVQEVKERIREELDYSREAHNQTIFANYYRGHPYINVPEVLPTFSTSRVLTSELVNGMSFAQLMETDQEQKNLAGECLFRFVFRSLYGMHKFNGDPHPGNYIFHEDGRITFLDFGLVKHFTDTEMNTFISMVKSAAYESDIPAFRQVLENAGMLQLNAPVETDEVGTYFGRFYEPVRQDQEITWTPSYASGIVRHTFDRSSPIAQYATVPKPFVFIQRINLGLYAILGELGASGNYRAISKEIWPFVDSQPSTEMGRREADWLTQSR</sequence>
<dbReference type="PANTHER" id="PTHR43851">
    <property type="match status" value="1"/>
</dbReference>
<dbReference type="SUPFAM" id="SSF56112">
    <property type="entry name" value="Protein kinase-like (PK-like)"/>
    <property type="match status" value="1"/>
</dbReference>
<evidence type="ECO:0000256" key="4">
    <source>
        <dbReference type="ARBA" id="ARBA00022840"/>
    </source>
</evidence>
<dbReference type="GO" id="GO:0005524">
    <property type="term" value="F:ATP binding"/>
    <property type="evidence" value="ECO:0007669"/>
    <property type="project" value="UniProtKB-KW"/>
</dbReference>
<dbReference type="InterPro" id="IPR004147">
    <property type="entry name" value="ABC1_dom"/>
</dbReference>
<dbReference type="InterPro" id="IPR034646">
    <property type="entry name" value="ADCK3_dom"/>
</dbReference>
<dbReference type="InterPro" id="IPR051409">
    <property type="entry name" value="Atypical_kinase_ADCK"/>
</dbReference>